<dbReference type="RefSeq" id="WP_084433818.1">
    <property type="nucleotide sequence ID" value="NZ_FWXV01000012.1"/>
</dbReference>
<evidence type="ECO:0000313" key="2">
    <source>
        <dbReference type="Proteomes" id="UP000192674"/>
    </source>
</evidence>
<dbReference type="EMBL" id="FWXV01000012">
    <property type="protein sequence ID" value="SMD26040.1"/>
    <property type="molecule type" value="Genomic_DNA"/>
</dbReference>
<name>A0A1W2FVU3_KIBAR</name>
<sequence length="132" mass="14488">MADDERLGEPAEDDEDIELTLEQQEALRKTMDRVQRSLVPKSGFKLPPTAQLIPGSVLKNITALSAYAETQQALVSNAIKPFLDSQAAWKKTFSVIVTVTSRNNKVVIQAGNRRITLSNLDNVLFSAAVGYV</sequence>
<reference evidence="1 2" key="1">
    <citation type="submission" date="2017-04" db="EMBL/GenBank/DDBJ databases">
        <authorList>
            <person name="Afonso C.L."/>
            <person name="Miller P.J."/>
            <person name="Scott M.A."/>
            <person name="Spackman E."/>
            <person name="Goraichik I."/>
            <person name="Dimitrov K.M."/>
            <person name="Suarez D.L."/>
            <person name="Swayne D.E."/>
        </authorList>
    </citation>
    <scope>NUCLEOTIDE SEQUENCE [LARGE SCALE GENOMIC DNA]</scope>
    <source>
        <strain evidence="1 2">DSM 43828</strain>
    </source>
</reference>
<dbReference type="AlphaFoldDB" id="A0A1W2FVU3"/>
<keyword evidence="2" id="KW-1185">Reference proteome</keyword>
<evidence type="ECO:0000313" key="1">
    <source>
        <dbReference type="EMBL" id="SMD26040.1"/>
    </source>
</evidence>
<gene>
    <name evidence="1" type="ORF">SAMN05661093_09618</name>
</gene>
<proteinExistence type="predicted"/>
<organism evidence="1 2">
    <name type="scientific">Kibdelosporangium aridum</name>
    <dbReference type="NCBI Taxonomy" id="2030"/>
    <lineage>
        <taxon>Bacteria</taxon>
        <taxon>Bacillati</taxon>
        <taxon>Actinomycetota</taxon>
        <taxon>Actinomycetes</taxon>
        <taxon>Pseudonocardiales</taxon>
        <taxon>Pseudonocardiaceae</taxon>
        <taxon>Kibdelosporangium</taxon>
    </lineage>
</organism>
<protein>
    <submittedName>
        <fullName evidence="1">Uncharacterized protein</fullName>
    </submittedName>
</protein>
<dbReference type="Proteomes" id="UP000192674">
    <property type="component" value="Unassembled WGS sequence"/>
</dbReference>
<accession>A0A1W2FVU3</accession>